<protein>
    <submittedName>
        <fullName evidence="1">Uncharacterized protein</fullName>
    </submittedName>
</protein>
<dbReference type="Proteomes" id="UP000663860">
    <property type="component" value="Unassembled WGS sequence"/>
</dbReference>
<evidence type="ECO:0000313" key="5">
    <source>
        <dbReference type="Proteomes" id="UP000663860"/>
    </source>
</evidence>
<evidence type="ECO:0000313" key="2">
    <source>
        <dbReference type="EMBL" id="CAF1453389.1"/>
    </source>
</evidence>
<dbReference type="Proteomes" id="UP000663844">
    <property type="component" value="Unassembled WGS sequence"/>
</dbReference>
<reference evidence="1" key="1">
    <citation type="submission" date="2021-02" db="EMBL/GenBank/DDBJ databases">
        <authorList>
            <person name="Nowell W R."/>
        </authorList>
    </citation>
    <scope>NUCLEOTIDE SEQUENCE</scope>
</reference>
<dbReference type="Proteomes" id="UP000663868">
    <property type="component" value="Unassembled WGS sequence"/>
</dbReference>
<proteinExistence type="predicted"/>
<evidence type="ECO:0000313" key="1">
    <source>
        <dbReference type="EMBL" id="CAF1445563.1"/>
    </source>
</evidence>
<dbReference type="EMBL" id="CAJOAZ010001030">
    <property type="protein sequence ID" value="CAF3752971.1"/>
    <property type="molecule type" value="Genomic_DNA"/>
</dbReference>
<dbReference type="EMBL" id="CAJNOE010001718">
    <property type="protein sequence ID" value="CAF1445563.1"/>
    <property type="molecule type" value="Genomic_DNA"/>
</dbReference>
<evidence type="ECO:0000313" key="4">
    <source>
        <dbReference type="EMBL" id="CAF4050759.1"/>
    </source>
</evidence>
<dbReference type="EMBL" id="CAJNOG010001552">
    <property type="protein sequence ID" value="CAF1453389.1"/>
    <property type="molecule type" value="Genomic_DNA"/>
</dbReference>
<organism evidence="1 5">
    <name type="scientific">Adineta steineri</name>
    <dbReference type="NCBI Taxonomy" id="433720"/>
    <lineage>
        <taxon>Eukaryota</taxon>
        <taxon>Metazoa</taxon>
        <taxon>Spiralia</taxon>
        <taxon>Gnathifera</taxon>
        <taxon>Rotifera</taxon>
        <taxon>Eurotatoria</taxon>
        <taxon>Bdelloidea</taxon>
        <taxon>Adinetida</taxon>
        <taxon>Adinetidae</taxon>
        <taxon>Adineta</taxon>
    </lineage>
</organism>
<dbReference type="EMBL" id="CAJOBB010003630">
    <property type="protein sequence ID" value="CAF4050759.1"/>
    <property type="molecule type" value="Genomic_DNA"/>
</dbReference>
<dbReference type="AlphaFoldDB" id="A0A815P8P7"/>
<evidence type="ECO:0000313" key="3">
    <source>
        <dbReference type="EMBL" id="CAF3752971.1"/>
    </source>
</evidence>
<comment type="caution">
    <text evidence="1">The sequence shown here is derived from an EMBL/GenBank/DDBJ whole genome shotgun (WGS) entry which is preliminary data.</text>
</comment>
<gene>
    <name evidence="1" type="ORF">IZO911_LOCUS42058</name>
    <name evidence="2" type="ORF">JYZ213_LOCUS40821</name>
    <name evidence="4" type="ORF">KXQ929_LOCUS31518</name>
    <name evidence="3" type="ORF">OXD698_LOCUS15563</name>
</gene>
<sequence length="94" mass="10561">MTVKLRAKELSRRCLRGITQNSNESLNSAVWSTLTKSKHHGFRGIHGSAALVAIYFHSDSSQRSKFSSESILTNPISTTFLPSMMFWNLTIEKS</sequence>
<dbReference type="Proteomes" id="UP000663845">
    <property type="component" value="Unassembled WGS sequence"/>
</dbReference>
<name>A0A815P8P7_9BILA</name>
<accession>A0A815P8P7</accession>